<dbReference type="OrthoDB" id="2279699at2"/>
<feature type="transmembrane region" description="Helical" evidence="1">
    <location>
        <begin position="226"/>
        <end position="245"/>
    </location>
</feature>
<feature type="transmembrane region" description="Helical" evidence="1">
    <location>
        <begin position="31"/>
        <end position="49"/>
    </location>
</feature>
<proteinExistence type="predicted"/>
<dbReference type="EMBL" id="AJLS01000009">
    <property type="protein sequence ID" value="EKN71351.1"/>
    <property type="molecule type" value="Genomic_DNA"/>
</dbReference>
<dbReference type="STRING" id="1117379.BABA_01675"/>
<evidence type="ECO:0000313" key="3">
    <source>
        <dbReference type="Proteomes" id="UP000006316"/>
    </source>
</evidence>
<dbReference type="Proteomes" id="UP000006316">
    <property type="component" value="Unassembled WGS sequence"/>
</dbReference>
<feature type="transmembrane region" description="Helical" evidence="1">
    <location>
        <begin position="265"/>
        <end position="283"/>
    </location>
</feature>
<organism evidence="2 3">
    <name type="scientific">Neobacillus bataviensis LMG 21833</name>
    <dbReference type="NCBI Taxonomy" id="1117379"/>
    <lineage>
        <taxon>Bacteria</taxon>
        <taxon>Bacillati</taxon>
        <taxon>Bacillota</taxon>
        <taxon>Bacilli</taxon>
        <taxon>Bacillales</taxon>
        <taxon>Bacillaceae</taxon>
        <taxon>Neobacillus</taxon>
    </lineage>
</organism>
<keyword evidence="1" id="KW-0472">Membrane</keyword>
<accession>K6ED21</accession>
<feature type="transmembrane region" description="Helical" evidence="1">
    <location>
        <begin position="203"/>
        <end position="220"/>
    </location>
</feature>
<name>K6ED21_9BACI</name>
<reference evidence="2 3" key="1">
    <citation type="journal article" date="2012" name="Front. Microbiol.">
        <title>Redundancy and modularity in membrane-associated dissimilatory nitrate reduction in Bacillus.</title>
        <authorList>
            <person name="Heylen K."/>
            <person name="Keltjens J."/>
        </authorList>
    </citation>
    <scope>NUCLEOTIDE SEQUENCE [LARGE SCALE GENOMIC DNA]</scope>
    <source>
        <strain evidence="3">LMG 21833T</strain>
    </source>
</reference>
<protein>
    <submittedName>
        <fullName evidence="2">Uncharacterized protein</fullName>
    </submittedName>
</protein>
<feature type="transmembrane region" description="Helical" evidence="1">
    <location>
        <begin position="100"/>
        <end position="117"/>
    </location>
</feature>
<evidence type="ECO:0000256" key="1">
    <source>
        <dbReference type="SAM" id="Phobius"/>
    </source>
</evidence>
<dbReference type="PANTHER" id="PTHR37422">
    <property type="entry name" value="TEICHURONIC ACID BIOSYNTHESIS PROTEIN TUAE"/>
    <property type="match status" value="1"/>
</dbReference>
<gene>
    <name evidence="2" type="ORF">BABA_01675</name>
</gene>
<feature type="transmembrane region" description="Helical" evidence="1">
    <location>
        <begin position="7"/>
        <end position="25"/>
    </location>
</feature>
<dbReference type="eggNOG" id="ENOG50334T5">
    <property type="taxonomic scope" value="Bacteria"/>
</dbReference>
<dbReference type="InterPro" id="IPR051533">
    <property type="entry name" value="WaaL-like"/>
</dbReference>
<feature type="transmembrane region" description="Helical" evidence="1">
    <location>
        <begin position="369"/>
        <end position="388"/>
    </location>
</feature>
<dbReference type="PANTHER" id="PTHR37422:SF13">
    <property type="entry name" value="LIPOPOLYSACCHARIDE BIOSYNTHESIS PROTEIN PA4999-RELATED"/>
    <property type="match status" value="1"/>
</dbReference>
<dbReference type="AlphaFoldDB" id="K6ED21"/>
<feature type="transmembrane region" description="Helical" evidence="1">
    <location>
        <begin position="70"/>
        <end position="88"/>
    </location>
</feature>
<keyword evidence="3" id="KW-1185">Reference proteome</keyword>
<comment type="caution">
    <text evidence="2">The sequence shown here is derived from an EMBL/GenBank/DDBJ whole genome shotgun (WGS) entry which is preliminary data.</text>
</comment>
<keyword evidence="1" id="KW-1133">Transmembrane helix</keyword>
<feature type="transmembrane region" description="Helical" evidence="1">
    <location>
        <begin position="179"/>
        <end position="196"/>
    </location>
</feature>
<evidence type="ECO:0000313" key="2">
    <source>
        <dbReference type="EMBL" id="EKN71351.1"/>
    </source>
</evidence>
<sequence length="450" mass="51509">MNKFEKIVLTIFFIEVFVGGGGRLIDFGILSIRQVLFLLIILMLVIRIVKERAFLDKGINTFIRFNPVTIGIYALLVWFVASAAIGFVNGHPVSIIVMDFFRVSFFLVYFPLAYYISKERFPKERIISILKYSAVAVSIFTIAISILGKTIFSGNFNSFYDFMNFIMNDDLFFRPSRSVFYKSHFFVFIGLIISLNDVLNKKYTKVDVALVVFGSISIIWSETRGFLIAIIASLLMIILLDAKLVTDIYKKLSEKFKKLFQTKWFLKKASVLILIMILVPFLYKYMTLERFQIGTESHYSQNEKQSKNNRDNKINDVSVNSRLEFLLDSKVILFDNPANFVFGSGYGTEIAGRLDGIEMSFLDILVEQGLIGLATWLFLCLLVFYNYYSGYKKGRKLGTLEISFMAAFIGLLLVTNINPFINNSIGITFFLVILILSQEWKESTMNGEGI</sequence>
<feature type="transmembrane region" description="Helical" evidence="1">
    <location>
        <begin position="397"/>
        <end position="414"/>
    </location>
</feature>
<feature type="transmembrane region" description="Helical" evidence="1">
    <location>
        <begin position="129"/>
        <end position="152"/>
    </location>
</feature>
<keyword evidence="1" id="KW-0812">Transmembrane</keyword>
<dbReference type="RefSeq" id="WP_007083378.1">
    <property type="nucleotide sequence ID" value="NZ_AJLS01000009.1"/>
</dbReference>
<dbReference type="PATRIC" id="fig|1117379.3.peg.350"/>